<dbReference type="AlphaFoldDB" id="K7ZD64"/>
<keyword evidence="8" id="KW-0997">Cell inner membrane</keyword>
<dbReference type="STRING" id="1193729.A1OE_1053"/>
<evidence type="ECO:0000313" key="10">
    <source>
        <dbReference type="Proteomes" id="UP000010077"/>
    </source>
</evidence>
<dbReference type="eggNOG" id="COG0767">
    <property type="taxonomic scope" value="Bacteria"/>
</dbReference>
<gene>
    <name evidence="9" type="ORF">A1OE_1053</name>
</gene>
<evidence type="ECO:0000313" key="9">
    <source>
        <dbReference type="EMBL" id="AFX99231.1"/>
    </source>
</evidence>
<feature type="transmembrane region" description="Helical" evidence="8">
    <location>
        <begin position="228"/>
        <end position="250"/>
    </location>
</feature>
<keyword evidence="7 8" id="KW-0472">Membrane</keyword>
<evidence type="ECO:0000256" key="5">
    <source>
        <dbReference type="ARBA" id="ARBA00022692"/>
    </source>
</evidence>
<evidence type="ECO:0000256" key="6">
    <source>
        <dbReference type="ARBA" id="ARBA00022989"/>
    </source>
</evidence>
<dbReference type="Pfam" id="PF02405">
    <property type="entry name" value="MlaE"/>
    <property type="match status" value="1"/>
</dbReference>
<dbReference type="GO" id="GO:0043190">
    <property type="term" value="C:ATP-binding cassette (ABC) transporter complex"/>
    <property type="evidence" value="ECO:0007669"/>
    <property type="project" value="InterPro"/>
</dbReference>
<dbReference type="RefSeq" id="WP_015088729.1">
    <property type="nucleotide sequence ID" value="NC_019566.1"/>
</dbReference>
<evidence type="ECO:0000256" key="8">
    <source>
        <dbReference type="RuleBase" id="RU362044"/>
    </source>
</evidence>
<evidence type="ECO:0000256" key="1">
    <source>
        <dbReference type="ARBA" id="ARBA00003787"/>
    </source>
</evidence>
<evidence type="ECO:0000256" key="7">
    <source>
        <dbReference type="ARBA" id="ARBA00023136"/>
    </source>
</evidence>
<feature type="transmembrane region" description="Helical" evidence="8">
    <location>
        <begin position="146"/>
        <end position="174"/>
    </location>
</feature>
<dbReference type="InterPro" id="IPR003453">
    <property type="entry name" value="ABC_MlaE_roteobac"/>
</dbReference>
<feature type="transmembrane region" description="Helical" evidence="8">
    <location>
        <begin position="194"/>
        <end position="216"/>
    </location>
</feature>
<dbReference type="PANTHER" id="PTHR30188">
    <property type="entry name" value="ABC TRANSPORTER PERMEASE PROTEIN-RELATED"/>
    <property type="match status" value="1"/>
</dbReference>
<evidence type="ECO:0000256" key="3">
    <source>
        <dbReference type="ARBA" id="ARBA00007556"/>
    </source>
</evidence>
<keyword evidence="4" id="KW-0813">Transport</keyword>
<keyword evidence="10" id="KW-1185">Reference proteome</keyword>
<evidence type="ECO:0000256" key="2">
    <source>
        <dbReference type="ARBA" id="ARBA00004141"/>
    </source>
</evidence>
<sequence length="257" mass="27965">MNPLAAIGRNFITFLASTGRIVLFALSIICHCLQPPLYLRLILRQFIEIGYHSLPMVGMTTLCSGMVVALQSYTGFARFFAEETVATVVVISMLRELSPVLTGLMVAGRVGASMAAEIGAMQVTEQIDALTTLSTNPYKYLIVPRIIASIISLPFLVLIGDIIGVYGGFMIGIYKLNFNAASYIFFIVHHLEKIDVIAGMAKAIVFGFLITLMGCYQGFNSRRGARGVGLATTNAVVVASIMILLTNYIITEIFFIN</sequence>
<dbReference type="OrthoDB" id="9806241at2"/>
<dbReference type="KEGG" id="thal:A1OE_1053"/>
<protein>
    <submittedName>
        <fullName evidence="9">Conserved hypothetical family protein</fullName>
    </submittedName>
</protein>
<dbReference type="NCBIfam" id="TIGR00056">
    <property type="entry name" value="MlaE family lipid ABC transporter permease subunit"/>
    <property type="match status" value="1"/>
</dbReference>
<proteinExistence type="inferred from homology"/>
<accession>K7ZD64</accession>
<comment type="function">
    <text evidence="1">Could be part of an ABC transporter complex.</text>
</comment>
<comment type="similarity">
    <text evidence="3 8">Belongs to the MlaE permease family.</text>
</comment>
<evidence type="ECO:0000256" key="4">
    <source>
        <dbReference type="ARBA" id="ARBA00022448"/>
    </source>
</evidence>
<dbReference type="EMBL" id="CP003539">
    <property type="protein sequence ID" value="AFX99231.1"/>
    <property type="molecule type" value="Genomic_DNA"/>
</dbReference>
<name>K7ZD64_9PROT</name>
<dbReference type="Proteomes" id="UP000010077">
    <property type="component" value="Chromosome"/>
</dbReference>
<keyword evidence="8" id="KW-1003">Cell membrane</keyword>
<organism evidence="9 10">
    <name type="scientific">Candidatus Endolissoclinum faulkneri L2</name>
    <dbReference type="NCBI Taxonomy" id="1193729"/>
    <lineage>
        <taxon>Bacteria</taxon>
        <taxon>Pseudomonadati</taxon>
        <taxon>Pseudomonadota</taxon>
        <taxon>Alphaproteobacteria</taxon>
        <taxon>Rhodospirillales</taxon>
        <taxon>Rhodospirillaceae</taxon>
        <taxon>Candidatus Endolissoclinum</taxon>
    </lineage>
</organism>
<comment type="subcellular location">
    <subcellularLocation>
        <location evidence="8">Cell inner membrane</location>
        <topology evidence="8">Multi-pass membrane protein</topology>
    </subcellularLocation>
    <subcellularLocation>
        <location evidence="2">Membrane</location>
        <topology evidence="2">Multi-pass membrane protein</topology>
    </subcellularLocation>
</comment>
<dbReference type="HOGENOM" id="CLU_045686_1_1_5"/>
<keyword evidence="6 8" id="KW-1133">Transmembrane helix</keyword>
<reference evidence="9 10" key="1">
    <citation type="journal article" date="2012" name="Proc. Natl. Acad. Sci. U.S.A.">
        <title>Genome streamlining and chemical defense in a coral reef symbiosis.</title>
        <authorList>
            <person name="Kwan J.C."/>
            <person name="Donia M.S."/>
            <person name="Han A.W."/>
            <person name="Hirose E."/>
            <person name="Haygood M.G."/>
            <person name="Schmidt E.W."/>
        </authorList>
    </citation>
    <scope>NUCLEOTIDE SEQUENCE [LARGE SCALE GENOMIC DNA]</scope>
    <source>
        <strain evidence="9 10">L2</strain>
    </source>
</reference>
<dbReference type="PATRIC" id="fig|1193729.4.peg.573"/>
<feature type="transmembrane region" description="Helical" evidence="8">
    <location>
        <begin position="54"/>
        <end position="73"/>
    </location>
</feature>
<keyword evidence="5 8" id="KW-0812">Transmembrane</keyword>
<dbReference type="GO" id="GO:0005548">
    <property type="term" value="F:phospholipid transporter activity"/>
    <property type="evidence" value="ECO:0007669"/>
    <property type="project" value="TreeGrafter"/>
</dbReference>
<dbReference type="InterPro" id="IPR030802">
    <property type="entry name" value="Permease_MalE"/>
</dbReference>
<feature type="transmembrane region" description="Helical" evidence="8">
    <location>
        <begin position="12"/>
        <end position="33"/>
    </location>
</feature>
<dbReference type="PANTHER" id="PTHR30188:SF4">
    <property type="entry name" value="PROTEIN TRIGALACTOSYLDIACYLGLYCEROL 1, CHLOROPLASTIC"/>
    <property type="match status" value="1"/>
</dbReference>